<proteinExistence type="predicted"/>
<protein>
    <recommendedName>
        <fullName evidence="2">3-oxoacyl-ACP reductase</fullName>
    </recommendedName>
</protein>
<organism evidence="1">
    <name type="scientific">marine metagenome</name>
    <dbReference type="NCBI Taxonomy" id="408172"/>
    <lineage>
        <taxon>unclassified sequences</taxon>
        <taxon>metagenomes</taxon>
        <taxon>ecological metagenomes</taxon>
    </lineage>
</organism>
<dbReference type="AlphaFoldDB" id="A0A382RC24"/>
<dbReference type="EMBL" id="UINC01119946">
    <property type="protein sequence ID" value="SVC94111.1"/>
    <property type="molecule type" value="Genomic_DNA"/>
</dbReference>
<sequence>MSGKLKGLVAVVSGAGSSGPGWGNG</sequence>
<accession>A0A382RC24</accession>
<reference evidence="1" key="1">
    <citation type="submission" date="2018-05" db="EMBL/GenBank/DDBJ databases">
        <authorList>
            <person name="Lanie J.A."/>
            <person name="Ng W.-L."/>
            <person name="Kazmierczak K.M."/>
            <person name="Andrzejewski T.M."/>
            <person name="Davidsen T.M."/>
            <person name="Wayne K.J."/>
            <person name="Tettelin H."/>
            <person name="Glass J.I."/>
            <person name="Rusch D."/>
            <person name="Podicherti R."/>
            <person name="Tsui H.-C.T."/>
            <person name="Winkler M.E."/>
        </authorList>
    </citation>
    <scope>NUCLEOTIDE SEQUENCE</scope>
</reference>
<name>A0A382RC24_9ZZZZ</name>
<evidence type="ECO:0000313" key="1">
    <source>
        <dbReference type="EMBL" id="SVC94111.1"/>
    </source>
</evidence>
<gene>
    <name evidence="1" type="ORF">METZ01_LOCUS346965</name>
</gene>
<evidence type="ECO:0008006" key="2">
    <source>
        <dbReference type="Google" id="ProtNLM"/>
    </source>
</evidence>
<feature type="non-terminal residue" evidence="1">
    <location>
        <position position="25"/>
    </location>
</feature>